<accession>A0A699ZSL4</accession>
<feature type="non-terminal residue" evidence="2">
    <location>
        <position position="1"/>
    </location>
</feature>
<dbReference type="EMBL" id="BLLF01002111">
    <property type="protein sequence ID" value="GFH22729.1"/>
    <property type="molecule type" value="Genomic_DNA"/>
</dbReference>
<evidence type="ECO:0000313" key="2">
    <source>
        <dbReference type="EMBL" id="GFH22729.1"/>
    </source>
</evidence>
<protein>
    <submittedName>
        <fullName evidence="2">Uncharacterized protein</fullName>
    </submittedName>
</protein>
<dbReference type="AlphaFoldDB" id="A0A699ZSL4"/>
<keyword evidence="3" id="KW-1185">Reference proteome</keyword>
<name>A0A699ZSL4_HAELA</name>
<feature type="region of interest" description="Disordered" evidence="1">
    <location>
        <begin position="56"/>
        <end position="84"/>
    </location>
</feature>
<feature type="compositionally biased region" description="Basic and acidic residues" evidence="1">
    <location>
        <begin position="66"/>
        <end position="75"/>
    </location>
</feature>
<evidence type="ECO:0000256" key="1">
    <source>
        <dbReference type="SAM" id="MobiDB-lite"/>
    </source>
</evidence>
<organism evidence="2 3">
    <name type="scientific">Haematococcus lacustris</name>
    <name type="common">Green alga</name>
    <name type="synonym">Haematococcus pluvialis</name>
    <dbReference type="NCBI Taxonomy" id="44745"/>
    <lineage>
        <taxon>Eukaryota</taxon>
        <taxon>Viridiplantae</taxon>
        <taxon>Chlorophyta</taxon>
        <taxon>core chlorophytes</taxon>
        <taxon>Chlorophyceae</taxon>
        <taxon>CS clade</taxon>
        <taxon>Chlamydomonadales</taxon>
        <taxon>Haematococcaceae</taxon>
        <taxon>Haematococcus</taxon>
    </lineage>
</organism>
<reference evidence="2 3" key="1">
    <citation type="submission" date="2020-02" db="EMBL/GenBank/DDBJ databases">
        <title>Draft genome sequence of Haematococcus lacustris strain NIES-144.</title>
        <authorList>
            <person name="Morimoto D."/>
            <person name="Nakagawa S."/>
            <person name="Yoshida T."/>
            <person name="Sawayama S."/>
        </authorList>
    </citation>
    <scope>NUCLEOTIDE SEQUENCE [LARGE SCALE GENOMIC DNA]</scope>
    <source>
        <strain evidence="2 3">NIES-144</strain>
    </source>
</reference>
<gene>
    <name evidence="2" type="ORF">HaLaN_20240</name>
</gene>
<dbReference type="Proteomes" id="UP000485058">
    <property type="component" value="Unassembled WGS sequence"/>
</dbReference>
<sequence length="232" mass="24858">FSPEWESDAATHQLPRLTSLTLVSTGGCWAVASATHPTTSAAGLEDNTQPVATAFTLPAPGPSYEEQGRRADQQDHQPGQTPDQQDQAVLCPTLISNWHLLYVVGRQPMLSHLRLSDLWARGPGACWRTLPERSKLKARGVALLGRLPYLTSLQLQVQHALNTCSCVGSCAPCRGLCLPVPAHGPAAAGPGVLVQLLHTQPGRLHRAPAAAAAALLCDQAGYERRPHMREAR</sequence>
<evidence type="ECO:0000313" key="3">
    <source>
        <dbReference type="Proteomes" id="UP000485058"/>
    </source>
</evidence>
<proteinExistence type="predicted"/>
<feature type="non-terminal residue" evidence="2">
    <location>
        <position position="232"/>
    </location>
</feature>
<comment type="caution">
    <text evidence="2">The sequence shown here is derived from an EMBL/GenBank/DDBJ whole genome shotgun (WGS) entry which is preliminary data.</text>
</comment>